<dbReference type="KEGG" id="ccp:CHC_T00007511001"/>
<dbReference type="RefSeq" id="XP_005711168.1">
    <property type="nucleotide sequence ID" value="XM_005711111.1"/>
</dbReference>
<dbReference type="Gramene" id="CDF40874">
    <property type="protein sequence ID" value="CDF40874"/>
    <property type="gene ID" value="CHC_T00007511001"/>
</dbReference>
<organism evidence="2 3">
    <name type="scientific">Chondrus crispus</name>
    <name type="common">Carrageen Irish moss</name>
    <name type="synonym">Polymorpha crispa</name>
    <dbReference type="NCBI Taxonomy" id="2769"/>
    <lineage>
        <taxon>Eukaryota</taxon>
        <taxon>Rhodophyta</taxon>
        <taxon>Florideophyceae</taxon>
        <taxon>Rhodymeniophycidae</taxon>
        <taxon>Gigartinales</taxon>
        <taxon>Gigartinaceae</taxon>
        <taxon>Chondrus</taxon>
    </lineage>
</organism>
<evidence type="ECO:0000313" key="2">
    <source>
        <dbReference type="EMBL" id="CDF40874.1"/>
    </source>
</evidence>
<sequence length="109" mass="12015">MLPRAPPSYSSLSNSNRIRRRSAELQRSAVVLEAACSLTSCLHTSAHLQPRNEKSLKGDPTTVSLTFLPFALSQYWFHHGVPSPEDHDSAHQPHFPLLAKSHSSGDMAI</sequence>
<reference evidence="3" key="1">
    <citation type="journal article" date="2013" name="Proc. Natl. Acad. Sci. U.S.A.">
        <title>Genome structure and metabolic features in the red seaweed Chondrus crispus shed light on evolution of the Archaeplastida.</title>
        <authorList>
            <person name="Collen J."/>
            <person name="Porcel B."/>
            <person name="Carre W."/>
            <person name="Ball S.G."/>
            <person name="Chaparro C."/>
            <person name="Tonon T."/>
            <person name="Barbeyron T."/>
            <person name="Michel G."/>
            <person name="Noel B."/>
            <person name="Valentin K."/>
            <person name="Elias M."/>
            <person name="Artiguenave F."/>
            <person name="Arun A."/>
            <person name="Aury J.M."/>
            <person name="Barbosa-Neto J.F."/>
            <person name="Bothwell J.H."/>
            <person name="Bouget F.Y."/>
            <person name="Brillet L."/>
            <person name="Cabello-Hurtado F."/>
            <person name="Capella-Gutierrez S."/>
            <person name="Charrier B."/>
            <person name="Cladiere L."/>
            <person name="Cock J.M."/>
            <person name="Coelho S.M."/>
            <person name="Colleoni C."/>
            <person name="Czjzek M."/>
            <person name="Da Silva C."/>
            <person name="Delage L."/>
            <person name="Denoeud F."/>
            <person name="Deschamps P."/>
            <person name="Dittami S.M."/>
            <person name="Gabaldon T."/>
            <person name="Gachon C.M."/>
            <person name="Groisillier A."/>
            <person name="Herve C."/>
            <person name="Jabbari K."/>
            <person name="Katinka M."/>
            <person name="Kloareg B."/>
            <person name="Kowalczyk N."/>
            <person name="Labadie K."/>
            <person name="Leblanc C."/>
            <person name="Lopez P.J."/>
            <person name="McLachlan D.H."/>
            <person name="Meslet-Cladiere L."/>
            <person name="Moustafa A."/>
            <person name="Nehr Z."/>
            <person name="Nyvall Collen P."/>
            <person name="Panaud O."/>
            <person name="Partensky F."/>
            <person name="Poulain J."/>
            <person name="Rensing S.A."/>
            <person name="Rousvoal S."/>
            <person name="Samson G."/>
            <person name="Symeonidi A."/>
            <person name="Weissenbach J."/>
            <person name="Zambounis A."/>
            <person name="Wincker P."/>
            <person name="Boyen C."/>
        </authorList>
    </citation>
    <scope>NUCLEOTIDE SEQUENCE [LARGE SCALE GENOMIC DNA]</scope>
    <source>
        <strain evidence="3">cv. Stackhouse</strain>
    </source>
</reference>
<evidence type="ECO:0000256" key="1">
    <source>
        <dbReference type="SAM" id="MobiDB-lite"/>
    </source>
</evidence>
<protein>
    <submittedName>
        <fullName evidence="2">Uncharacterized protein</fullName>
    </submittedName>
</protein>
<evidence type="ECO:0000313" key="3">
    <source>
        <dbReference type="Proteomes" id="UP000012073"/>
    </source>
</evidence>
<proteinExistence type="predicted"/>
<dbReference type="EMBL" id="HG002260">
    <property type="protein sequence ID" value="CDF40874.1"/>
    <property type="molecule type" value="Genomic_DNA"/>
</dbReference>
<dbReference type="AlphaFoldDB" id="R7QRV8"/>
<accession>R7QRV8</accession>
<dbReference type="Proteomes" id="UP000012073">
    <property type="component" value="Unassembled WGS sequence"/>
</dbReference>
<gene>
    <name evidence="2" type="ORF">CHC_T00007511001</name>
</gene>
<keyword evidence="3" id="KW-1185">Reference proteome</keyword>
<feature type="region of interest" description="Disordered" evidence="1">
    <location>
        <begin position="83"/>
        <end position="109"/>
    </location>
</feature>
<dbReference type="GeneID" id="17318881"/>
<name>R7QRV8_CHOCR</name>